<evidence type="ECO:0000313" key="3">
    <source>
        <dbReference type="Proteomes" id="UP000178870"/>
    </source>
</evidence>
<organism evidence="2 3">
    <name type="scientific">Candidatus Woesebacteria bacterium RIFCSPHIGHO2_01_FULL_44_21</name>
    <dbReference type="NCBI Taxonomy" id="1802503"/>
    <lineage>
        <taxon>Bacteria</taxon>
        <taxon>Candidatus Woeseibacteriota</taxon>
    </lineage>
</organism>
<accession>A0A1F7YZR3</accession>
<dbReference type="EMBL" id="MGGP01000012">
    <property type="protein sequence ID" value="OGM32853.1"/>
    <property type="molecule type" value="Genomic_DNA"/>
</dbReference>
<dbReference type="AlphaFoldDB" id="A0A1F7YZR3"/>
<sequence length="68" mass="7678">MIEIENDDKYISDLICEYYGGDPRIVASLPLGELRRTQELVKVQGHDPKARVEPPMPPTSSTNQTHNI</sequence>
<gene>
    <name evidence="2" type="ORF">A2803_05970</name>
</gene>
<proteinExistence type="predicted"/>
<name>A0A1F7YZR3_9BACT</name>
<evidence type="ECO:0000256" key="1">
    <source>
        <dbReference type="SAM" id="MobiDB-lite"/>
    </source>
</evidence>
<feature type="compositionally biased region" description="Polar residues" evidence="1">
    <location>
        <begin position="59"/>
        <end position="68"/>
    </location>
</feature>
<protein>
    <submittedName>
        <fullName evidence="2">Uncharacterized protein</fullName>
    </submittedName>
</protein>
<reference evidence="2 3" key="1">
    <citation type="journal article" date="2016" name="Nat. Commun.">
        <title>Thousands of microbial genomes shed light on interconnected biogeochemical processes in an aquifer system.</title>
        <authorList>
            <person name="Anantharaman K."/>
            <person name="Brown C.T."/>
            <person name="Hug L.A."/>
            <person name="Sharon I."/>
            <person name="Castelle C.J."/>
            <person name="Probst A.J."/>
            <person name="Thomas B.C."/>
            <person name="Singh A."/>
            <person name="Wilkins M.J."/>
            <person name="Karaoz U."/>
            <person name="Brodie E.L."/>
            <person name="Williams K.H."/>
            <person name="Hubbard S.S."/>
            <person name="Banfield J.F."/>
        </authorList>
    </citation>
    <scope>NUCLEOTIDE SEQUENCE [LARGE SCALE GENOMIC DNA]</scope>
</reference>
<dbReference type="Proteomes" id="UP000178870">
    <property type="component" value="Unassembled WGS sequence"/>
</dbReference>
<evidence type="ECO:0000313" key="2">
    <source>
        <dbReference type="EMBL" id="OGM32853.1"/>
    </source>
</evidence>
<comment type="caution">
    <text evidence="2">The sequence shown here is derived from an EMBL/GenBank/DDBJ whole genome shotgun (WGS) entry which is preliminary data.</text>
</comment>
<feature type="region of interest" description="Disordered" evidence="1">
    <location>
        <begin position="44"/>
        <end position="68"/>
    </location>
</feature>